<evidence type="ECO:0000313" key="1">
    <source>
        <dbReference type="EMBL" id="KAJ9099922.1"/>
    </source>
</evidence>
<dbReference type="Proteomes" id="UP001227268">
    <property type="component" value="Unassembled WGS sequence"/>
</dbReference>
<sequence>MEDRAGDALEIPCDSKVPGGSGDKQIGVLDRRTEYKWLIASFFAMFLCGWSDASVGPLLLRIQDNYNVSYTVVSLLFITAFCGFFTAAMINVPIIDRFGIGWAFTVGSISPSTAPPFALFLIAFFFSGVGVGLLDAEANTLIARLPDAEKQMSFLHAAYGAGALVSPLVATQFSEMKHWNFHYLTSLGVAIINLLLVLYAFRFKSIETLFSDVGYIEATIDSEKEVTPTATVSTSEKVEDESVIPSAPPGNRHIDPERSPAENEVIQVVDQAGSAQKMGQIIRDPVVLLVSFFAFVYVGLEITIGGWIVTLLRTVRGAGPSAGYVSSGFFGGLTLGRVLHVWVARRVPERYALFAYGIAAIALQIVVWTVKHVIGDGVAISLLGLFLGPFYPIIMNVLVAVLPVEITGGAIGCVAAVGQMGSAAFPFATGPLSEKYGVWVLLPLLVAMAGALLVLWVLVLWICKDRWKVKRQS</sequence>
<evidence type="ECO:0000313" key="2">
    <source>
        <dbReference type="Proteomes" id="UP001227268"/>
    </source>
</evidence>
<keyword evidence="2" id="KW-1185">Reference proteome</keyword>
<gene>
    <name evidence="1" type="ORF">QFC21_003927</name>
</gene>
<proteinExistence type="predicted"/>
<name>A0ACC2VKW5_9TREE</name>
<accession>A0ACC2VKW5</accession>
<dbReference type="EMBL" id="JASBWT010000012">
    <property type="protein sequence ID" value="KAJ9099922.1"/>
    <property type="molecule type" value="Genomic_DNA"/>
</dbReference>
<protein>
    <submittedName>
        <fullName evidence="1">Uncharacterized protein</fullName>
    </submittedName>
</protein>
<organism evidence="1 2">
    <name type="scientific">Naganishia friedmannii</name>
    <dbReference type="NCBI Taxonomy" id="89922"/>
    <lineage>
        <taxon>Eukaryota</taxon>
        <taxon>Fungi</taxon>
        <taxon>Dikarya</taxon>
        <taxon>Basidiomycota</taxon>
        <taxon>Agaricomycotina</taxon>
        <taxon>Tremellomycetes</taxon>
        <taxon>Filobasidiales</taxon>
        <taxon>Filobasidiaceae</taxon>
        <taxon>Naganishia</taxon>
    </lineage>
</organism>
<reference evidence="1" key="1">
    <citation type="submission" date="2023-04" db="EMBL/GenBank/DDBJ databases">
        <title>Draft Genome sequencing of Naganishia species isolated from polar environments using Oxford Nanopore Technology.</title>
        <authorList>
            <person name="Leo P."/>
            <person name="Venkateswaran K."/>
        </authorList>
    </citation>
    <scope>NUCLEOTIDE SEQUENCE</scope>
    <source>
        <strain evidence="1">MNA-CCFEE 5423</strain>
    </source>
</reference>
<comment type="caution">
    <text evidence="1">The sequence shown here is derived from an EMBL/GenBank/DDBJ whole genome shotgun (WGS) entry which is preliminary data.</text>
</comment>